<dbReference type="RefSeq" id="WP_183463780.1">
    <property type="nucleotide sequence ID" value="NZ_JACHWZ010000034.1"/>
</dbReference>
<evidence type="ECO:0000313" key="2">
    <source>
        <dbReference type="Proteomes" id="UP000535937"/>
    </source>
</evidence>
<evidence type="ECO:0000313" key="1">
    <source>
        <dbReference type="EMBL" id="MBB3063526.1"/>
    </source>
</evidence>
<accession>A0A7W4WG07</accession>
<proteinExistence type="predicted"/>
<gene>
    <name evidence="1" type="ORF">FHS09_004385</name>
</gene>
<dbReference type="PROSITE" id="PS51257">
    <property type="entry name" value="PROKAR_LIPOPROTEIN"/>
    <property type="match status" value="1"/>
</dbReference>
<name>A0A7W4WG07_9GAMM</name>
<sequence length="121" mass="12766">MKGKFAITALAAASLLGGCAGWDGYWNDLCGTPQVYTHQPIPLEEMPAFPRHCLPGDTEVMAYSQCPVGEAACYQLDTGNWCTGISMAQCPGGSIPIAVDVQCPVAGSCWMHSSGLRCHSV</sequence>
<comment type="caution">
    <text evidence="1">The sequence shown here is derived from an EMBL/GenBank/DDBJ whole genome shotgun (WGS) entry which is preliminary data.</text>
</comment>
<organism evidence="1 2">
    <name type="scientific">Microbulbifer rhizosphaerae</name>
    <dbReference type="NCBI Taxonomy" id="1562603"/>
    <lineage>
        <taxon>Bacteria</taxon>
        <taxon>Pseudomonadati</taxon>
        <taxon>Pseudomonadota</taxon>
        <taxon>Gammaproteobacteria</taxon>
        <taxon>Cellvibrionales</taxon>
        <taxon>Microbulbiferaceae</taxon>
        <taxon>Microbulbifer</taxon>
    </lineage>
</organism>
<protein>
    <recommendedName>
        <fullName evidence="3">Lipoprotein</fullName>
    </recommendedName>
</protein>
<evidence type="ECO:0008006" key="3">
    <source>
        <dbReference type="Google" id="ProtNLM"/>
    </source>
</evidence>
<dbReference type="Proteomes" id="UP000535937">
    <property type="component" value="Unassembled WGS sequence"/>
</dbReference>
<dbReference type="EMBL" id="JACHWZ010000034">
    <property type="protein sequence ID" value="MBB3063526.1"/>
    <property type="molecule type" value="Genomic_DNA"/>
</dbReference>
<dbReference type="AlphaFoldDB" id="A0A7W4WG07"/>
<reference evidence="1 2" key="1">
    <citation type="submission" date="2020-08" db="EMBL/GenBank/DDBJ databases">
        <title>Genomic Encyclopedia of Type Strains, Phase III (KMG-III): the genomes of soil and plant-associated and newly described type strains.</title>
        <authorList>
            <person name="Whitman W."/>
        </authorList>
    </citation>
    <scope>NUCLEOTIDE SEQUENCE [LARGE SCALE GENOMIC DNA]</scope>
    <source>
        <strain evidence="1 2">CECT 8799</strain>
    </source>
</reference>
<keyword evidence="2" id="KW-1185">Reference proteome</keyword>